<sequence>MASMIYTRENLIQSVLDVQRYCSAEAGLADDMRGFNQALEAAFGTPLREFSSAGFFTETGPQALLFRRGIEAIQAQESGVLEEGLLYLKLEEQGESGKQLLQAYLSVGGAGSEVRRKATELLLQIVAAVWPAAPVQVTSADLLQHGFNDEQRPDPLDFW</sequence>
<protein>
    <submittedName>
        <fullName evidence="1">Uncharacterized protein</fullName>
    </submittedName>
</protein>
<dbReference type="EMBL" id="PYSV01000004">
    <property type="protein sequence ID" value="PTA68676.1"/>
    <property type="molecule type" value="Genomic_DNA"/>
</dbReference>
<reference evidence="1 2" key="1">
    <citation type="submission" date="2018-03" db="EMBL/GenBank/DDBJ databases">
        <title>Draft genome of Deinococcus sp. OD32.</title>
        <authorList>
            <person name="Wang X.-P."/>
            <person name="Du Z.-J."/>
        </authorList>
    </citation>
    <scope>NUCLEOTIDE SEQUENCE [LARGE SCALE GENOMIC DNA]</scope>
    <source>
        <strain evidence="1 2">OD32</strain>
    </source>
</reference>
<name>A0A2T3W9V3_9DEIO</name>
<proteinExistence type="predicted"/>
<gene>
    <name evidence="1" type="ORF">C8263_05340</name>
</gene>
<accession>A0A2T3W9V3</accession>
<dbReference type="AlphaFoldDB" id="A0A2T3W9V3"/>
<keyword evidence="2" id="KW-1185">Reference proteome</keyword>
<comment type="caution">
    <text evidence="1">The sequence shown here is derived from an EMBL/GenBank/DDBJ whole genome shotgun (WGS) entry which is preliminary data.</text>
</comment>
<organism evidence="1 2">
    <name type="scientific">Deinococcus arcticus</name>
    <dbReference type="NCBI Taxonomy" id="2136176"/>
    <lineage>
        <taxon>Bacteria</taxon>
        <taxon>Thermotogati</taxon>
        <taxon>Deinococcota</taxon>
        <taxon>Deinococci</taxon>
        <taxon>Deinococcales</taxon>
        <taxon>Deinococcaceae</taxon>
        <taxon>Deinococcus</taxon>
    </lineage>
</organism>
<dbReference type="Proteomes" id="UP000240317">
    <property type="component" value="Unassembled WGS sequence"/>
</dbReference>
<evidence type="ECO:0000313" key="2">
    <source>
        <dbReference type="Proteomes" id="UP000240317"/>
    </source>
</evidence>
<evidence type="ECO:0000313" key="1">
    <source>
        <dbReference type="EMBL" id="PTA68676.1"/>
    </source>
</evidence>